<evidence type="ECO:0000313" key="3">
    <source>
        <dbReference type="Proteomes" id="UP000007879"/>
    </source>
</evidence>
<dbReference type="InParanoid" id="A0A1X7UPA8"/>
<reference evidence="2" key="2">
    <citation type="submission" date="2017-05" db="UniProtKB">
        <authorList>
            <consortium name="EnsemblMetazoa"/>
        </authorList>
    </citation>
    <scope>IDENTIFICATION</scope>
</reference>
<keyword evidence="3" id="KW-1185">Reference proteome</keyword>
<organism evidence="2">
    <name type="scientific">Amphimedon queenslandica</name>
    <name type="common">Sponge</name>
    <dbReference type="NCBI Taxonomy" id="400682"/>
    <lineage>
        <taxon>Eukaryota</taxon>
        <taxon>Metazoa</taxon>
        <taxon>Porifera</taxon>
        <taxon>Demospongiae</taxon>
        <taxon>Heteroscleromorpha</taxon>
        <taxon>Haplosclerida</taxon>
        <taxon>Niphatidae</taxon>
        <taxon>Amphimedon</taxon>
    </lineage>
</organism>
<dbReference type="Proteomes" id="UP000007879">
    <property type="component" value="Unassembled WGS sequence"/>
</dbReference>
<feature type="signal peptide" evidence="1">
    <location>
        <begin position="1"/>
        <end position="22"/>
    </location>
</feature>
<gene>
    <name evidence="2" type="primary">109582762</name>
</gene>
<evidence type="ECO:0000313" key="2">
    <source>
        <dbReference type="EnsemblMetazoa" id="Aqu2.1.29242_001"/>
    </source>
</evidence>
<sequence>MESSKVFTITFFFYAAISAAASLNTFCQKANIESCSPSYNESSCCLCRGDTHFMLDTGLKTGHRILDNEVTGSLCNTGSFLQKRKCKLELIPVMSKIASFSVSLKRLFQKKGEAENELFLTAAAKIVARSVEEKICNWISTLFPDKSCSQLLAQLHLLSLMEDSREASYTENPSCSHNKAWRAVWAESAYCREVVQQLKRQSELDSESFKPCSS</sequence>
<dbReference type="EnsemblMetazoa" id="Aqu2.1.29242_001">
    <property type="protein sequence ID" value="Aqu2.1.29242_001"/>
    <property type="gene ID" value="Aqu2.1.29242"/>
</dbReference>
<protein>
    <submittedName>
        <fullName evidence="2">Uncharacterized protein</fullName>
    </submittedName>
</protein>
<dbReference type="AlphaFoldDB" id="A0A1X7UPA8"/>
<dbReference type="KEGG" id="aqu:109582762"/>
<feature type="chain" id="PRO_5013231178" evidence="1">
    <location>
        <begin position="23"/>
        <end position="214"/>
    </location>
</feature>
<keyword evidence="1" id="KW-0732">Signal</keyword>
<evidence type="ECO:0000256" key="1">
    <source>
        <dbReference type="SAM" id="SignalP"/>
    </source>
</evidence>
<dbReference type="EnsemblMetazoa" id="XM_019997677.1">
    <property type="protein sequence ID" value="XP_019853236.1"/>
    <property type="gene ID" value="LOC109582762"/>
</dbReference>
<proteinExistence type="predicted"/>
<reference evidence="3" key="1">
    <citation type="journal article" date="2010" name="Nature">
        <title>The Amphimedon queenslandica genome and the evolution of animal complexity.</title>
        <authorList>
            <person name="Srivastava M."/>
            <person name="Simakov O."/>
            <person name="Chapman J."/>
            <person name="Fahey B."/>
            <person name="Gauthier M.E."/>
            <person name="Mitros T."/>
            <person name="Richards G.S."/>
            <person name="Conaco C."/>
            <person name="Dacre M."/>
            <person name="Hellsten U."/>
            <person name="Larroux C."/>
            <person name="Putnam N.H."/>
            <person name="Stanke M."/>
            <person name="Adamska M."/>
            <person name="Darling A."/>
            <person name="Degnan S.M."/>
            <person name="Oakley T.H."/>
            <person name="Plachetzki D.C."/>
            <person name="Zhai Y."/>
            <person name="Adamski M."/>
            <person name="Calcino A."/>
            <person name="Cummins S.F."/>
            <person name="Goodstein D.M."/>
            <person name="Harris C."/>
            <person name="Jackson D.J."/>
            <person name="Leys S.P."/>
            <person name="Shu S."/>
            <person name="Woodcroft B.J."/>
            <person name="Vervoort M."/>
            <person name="Kosik K.S."/>
            <person name="Manning G."/>
            <person name="Degnan B.M."/>
            <person name="Rokhsar D.S."/>
        </authorList>
    </citation>
    <scope>NUCLEOTIDE SEQUENCE [LARGE SCALE GENOMIC DNA]</scope>
</reference>
<accession>A0A1X7UPA8</accession>
<name>A0A1X7UPA8_AMPQE</name>